<keyword evidence="2" id="KW-0285">Flavoprotein</keyword>
<dbReference type="EMBL" id="CDPU01000012">
    <property type="protein sequence ID" value="CEO48907.1"/>
    <property type="molecule type" value="Genomic_DNA"/>
</dbReference>
<organism evidence="6">
    <name type="scientific">Bionectria ochroleuca</name>
    <name type="common">Gliocladium roseum</name>
    <dbReference type="NCBI Taxonomy" id="29856"/>
    <lineage>
        <taxon>Eukaryota</taxon>
        <taxon>Fungi</taxon>
        <taxon>Dikarya</taxon>
        <taxon>Ascomycota</taxon>
        <taxon>Pezizomycotina</taxon>
        <taxon>Sordariomycetes</taxon>
        <taxon>Hypocreomycetidae</taxon>
        <taxon>Hypocreales</taxon>
        <taxon>Bionectriaceae</taxon>
        <taxon>Clonostachys</taxon>
    </lineage>
</organism>
<dbReference type="SUPFAM" id="SSF51395">
    <property type="entry name" value="FMN-linked oxidoreductases"/>
    <property type="match status" value="1"/>
</dbReference>
<evidence type="ECO:0000256" key="2">
    <source>
        <dbReference type="ARBA" id="ARBA00022630"/>
    </source>
</evidence>
<keyword evidence="3" id="KW-0288">FMN</keyword>
<evidence type="ECO:0000313" key="5">
    <source>
        <dbReference type="EMBL" id="CEO48907.1"/>
    </source>
</evidence>
<sequence length="85" mass="9514">MAVPRYSSGDVSPVPLGRNLEFPVSGRIAKNRFLKSPMAEVLATWSPKHVYERGIPTDELVELYRRWGEGKNNWGGIITGNIDTN</sequence>
<proteinExistence type="inferred from homology"/>
<dbReference type="InterPro" id="IPR013785">
    <property type="entry name" value="Aldolase_TIM"/>
</dbReference>
<dbReference type="PANTHER" id="PTHR43656">
    <property type="entry name" value="BINDING OXIDOREDUCTASE, PUTATIVE (AFU_ORTHOLOGUE AFUA_2G08260)-RELATED"/>
    <property type="match status" value="1"/>
</dbReference>
<evidence type="ECO:0000313" key="7">
    <source>
        <dbReference type="EMBL" id="CEO57942.1"/>
    </source>
</evidence>
<dbReference type="Gene3D" id="3.20.20.70">
    <property type="entry name" value="Aldolase class I"/>
    <property type="match status" value="1"/>
</dbReference>
<reference evidence="6" key="1">
    <citation type="submission" date="2015-01" db="EMBL/GenBank/DDBJ databases">
        <authorList>
            <person name="Durling Mikael"/>
        </authorList>
    </citation>
    <scope>NUCLEOTIDE SEQUENCE</scope>
</reference>
<dbReference type="InterPro" id="IPR051799">
    <property type="entry name" value="NADH_flavin_oxidoreductase"/>
</dbReference>
<dbReference type="EMBL" id="CDPU01000191">
    <property type="protein sequence ID" value="CEO57942.1"/>
    <property type="molecule type" value="Genomic_DNA"/>
</dbReference>
<name>A0A0B7JV77_BIOOC</name>
<gene>
    <name evidence="5" type="ORF">BN869_000004964_1</name>
    <name evidence="6" type="ORF">BN869_000004966_1</name>
    <name evidence="7" type="ORF">BN869_000014000_1</name>
</gene>
<evidence type="ECO:0000256" key="3">
    <source>
        <dbReference type="ARBA" id="ARBA00022643"/>
    </source>
</evidence>
<evidence type="ECO:0000256" key="4">
    <source>
        <dbReference type="ARBA" id="ARBA00023002"/>
    </source>
</evidence>
<keyword evidence="4" id="KW-0560">Oxidoreductase</keyword>
<dbReference type="EMBL" id="CDPU01000012">
    <property type="protein sequence ID" value="CEO48909.1"/>
    <property type="molecule type" value="Genomic_DNA"/>
</dbReference>
<dbReference type="GO" id="GO:0016491">
    <property type="term" value="F:oxidoreductase activity"/>
    <property type="evidence" value="ECO:0007669"/>
    <property type="project" value="UniProtKB-KW"/>
</dbReference>
<dbReference type="AlphaFoldDB" id="A0A0B7JV77"/>
<comment type="similarity">
    <text evidence="1">Belongs to the NADH:flavin oxidoreductase/NADH oxidase family.</text>
</comment>
<dbReference type="PANTHER" id="PTHR43656:SF5">
    <property type="entry name" value="NADH:FLAVIN OXIDOREDUCTASE_NADH OXIDASE N-TERMINAL DOMAIN-CONTAINING PROTEIN"/>
    <property type="match status" value="1"/>
</dbReference>
<evidence type="ECO:0000313" key="6">
    <source>
        <dbReference type="EMBL" id="CEO48909.1"/>
    </source>
</evidence>
<accession>A0A0B7JV77</accession>
<evidence type="ECO:0008006" key="8">
    <source>
        <dbReference type="Google" id="ProtNLM"/>
    </source>
</evidence>
<evidence type="ECO:0000256" key="1">
    <source>
        <dbReference type="ARBA" id="ARBA00005979"/>
    </source>
</evidence>
<protein>
    <recommendedName>
        <fullName evidence="8">NADH:flavin oxidoreductase/NADH oxidase N-terminal domain-containing protein</fullName>
    </recommendedName>
</protein>